<comment type="caution">
    <text evidence="1">The sequence shown here is derived from an EMBL/GenBank/DDBJ whole genome shotgun (WGS) entry which is preliminary data.</text>
</comment>
<name>A0ABQ9I9I2_9NEOP</name>
<evidence type="ECO:0000313" key="1">
    <source>
        <dbReference type="EMBL" id="KAJ8892900.1"/>
    </source>
</evidence>
<dbReference type="Proteomes" id="UP001159363">
    <property type="component" value="Chromosome 2"/>
</dbReference>
<gene>
    <name evidence="1" type="ORF">PR048_005481</name>
</gene>
<proteinExistence type="predicted"/>
<dbReference type="EMBL" id="JARBHB010000002">
    <property type="protein sequence ID" value="KAJ8892900.1"/>
    <property type="molecule type" value="Genomic_DNA"/>
</dbReference>
<protein>
    <submittedName>
        <fullName evidence="1">Uncharacterized protein</fullName>
    </submittedName>
</protein>
<organism evidence="1 2">
    <name type="scientific">Dryococelus australis</name>
    <dbReference type="NCBI Taxonomy" id="614101"/>
    <lineage>
        <taxon>Eukaryota</taxon>
        <taxon>Metazoa</taxon>
        <taxon>Ecdysozoa</taxon>
        <taxon>Arthropoda</taxon>
        <taxon>Hexapoda</taxon>
        <taxon>Insecta</taxon>
        <taxon>Pterygota</taxon>
        <taxon>Neoptera</taxon>
        <taxon>Polyneoptera</taxon>
        <taxon>Phasmatodea</taxon>
        <taxon>Verophasmatodea</taxon>
        <taxon>Anareolatae</taxon>
        <taxon>Phasmatidae</taxon>
        <taxon>Eurycanthinae</taxon>
        <taxon>Dryococelus</taxon>
    </lineage>
</organism>
<accession>A0ABQ9I9I2</accession>
<sequence>MALRIVTVELQHLQTGKCIQYRSMPHHSTSTAIDRRLREQETYTVSKRVTQYLRDIAENILHREIESAFPHNAHVTRVQAYCNTGRPRSVRTPHFEEDVLQRSYELPSTSNRLCMDSCFVHIAYRKCTT</sequence>
<evidence type="ECO:0000313" key="2">
    <source>
        <dbReference type="Proteomes" id="UP001159363"/>
    </source>
</evidence>
<keyword evidence="2" id="KW-1185">Reference proteome</keyword>
<reference evidence="1 2" key="1">
    <citation type="submission" date="2023-02" db="EMBL/GenBank/DDBJ databases">
        <title>LHISI_Scaffold_Assembly.</title>
        <authorList>
            <person name="Stuart O.P."/>
            <person name="Cleave R."/>
            <person name="Magrath M.J.L."/>
            <person name="Mikheyev A.S."/>
        </authorList>
    </citation>
    <scope>NUCLEOTIDE SEQUENCE [LARGE SCALE GENOMIC DNA]</scope>
    <source>
        <strain evidence="1">Daus_M_001</strain>
        <tissue evidence="1">Leg muscle</tissue>
    </source>
</reference>